<keyword evidence="3" id="KW-1185">Reference proteome</keyword>
<keyword evidence="2" id="KW-0472">Membrane</keyword>
<evidence type="ECO:0000313" key="3">
    <source>
        <dbReference type="Proteomes" id="UP000675920"/>
    </source>
</evidence>
<dbReference type="Proteomes" id="UP000675920">
    <property type="component" value="Unplaced"/>
</dbReference>
<dbReference type="InterPro" id="IPR021344">
    <property type="entry name" value="DUF2970"/>
</dbReference>
<feature type="compositionally biased region" description="Low complexity" evidence="1">
    <location>
        <begin position="26"/>
        <end position="36"/>
    </location>
</feature>
<dbReference type="AlphaFoldDB" id="A0A8B6X9V7"/>
<dbReference type="RefSeq" id="WP_051378872.1">
    <property type="nucleotide sequence ID" value="NZ_AXWS01000015.1"/>
</dbReference>
<proteinExistence type="predicted"/>
<evidence type="ECO:0000313" key="4">
    <source>
        <dbReference type="RefSeq" id="WP_051378872.1"/>
    </source>
</evidence>
<dbReference type="Pfam" id="PF11174">
    <property type="entry name" value="DUF2970"/>
    <property type="match status" value="1"/>
</dbReference>
<sequence>MSRDDDHDRPDPDAAARDPRADARAPAEAGAPSPRASLGQVARAVFWSFFGVRRGAAHAEDFARIRPMQLVIVGIAAGLLFVLALVAIVRLVLA</sequence>
<evidence type="ECO:0000256" key="1">
    <source>
        <dbReference type="SAM" id="MobiDB-lite"/>
    </source>
</evidence>
<reference evidence="4" key="1">
    <citation type="submission" date="2025-08" db="UniProtKB">
        <authorList>
            <consortium name="RefSeq"/>
        </authorList>
    </citation>
    <scope>IDENTIFICATION</scope>
</reference>
<name>A0A8B6X9V7_9BURK</name>
<feature type="region of interest" description="Disordered" evidence="1">
    <location>
        <begin position="1"/>
        <end position="37"/>
    </location>
</feature>
<evidence type="ECO:0000256" key="2">
    <source>
        <dbReference type="SAM" id="Phobius"/>
    </source>
</evidence>
<organism evidence="3 4">
    <name type="scientific">Derxia gummosa DSM 723</name>
    <dbReference type="NCBI Taxonomy" id="1121388"/>
    <lineage>
        <taxon>Bacteria</taxon>
        <taxon>Pseudomonadati</taxon>
        <taxon>Pseudomonadota</taxon>
        <taxon>Betaproteobacteria</taxon>
        <taxon>Burkholderiales</taxon>
        <taxon>Alcaligenaceae</taxon>
        <taxon>Derxia</taxon>
    </lineage>
</organism>
<accession>A0A8B6X9V7</accession>
<feature type="compositionally biased region" description="Basic and acidic residues" evidence="1">
    <location>
        <begin position="1"/>
        <end position="25"/>
    </location>
</feature>
<keyword evidence="2" id="KW-0812">Transmembrane</keyword>
<keyword evidence="2" id="KW-1133">Transmembrane helix</keyword>
<dbReference type="OrthoDB" id="8657357at2"/>
<feature type="transmembrane region" description="Helical" evidence="2">
    <location>
        <begin position="70"/>
        <end position="93"/>
    </location>
</feature>
<protein>
    <submittedName>
        <fullName evidence="4">DUF2970 domain-containing protein</fullName>
    </submittedName>
</protein>